<reference evidence="2 3" key="1">
    <citation type="submission" date="2020-08" db="EMBL/GenBank/DDBJ databases">
        <title>Sequencing the genomes of 1000 actinobacteria strains.</title>
        <authorList>
            <person name="Klenk H.-P."/>
        </authorList>
    </citation>
    <scope>NUCLEOTIDE SEQUENCE [LARGE SCALE GENOMIC DNA]</scope>
    <source>
        <strain evidence="2 3">DSM 28967</strain>
    </source>
</reference>
<feature type="domain" description="PucR C-terminal helix-turn-helix" evidence="1">
    <location>
        <begin position="456"/>
        <end position="511"/>
    </location>
</feature>
<dbReference type="PANTHER" id="PTHR33744:SF1">
    <property type="entry name" value="DNA-BINDING TRANSCRIPTIONAL ACTIVATOR ADER"/>
    <property type="match status" value="1"/>
</dbReference>
<evidence type="ECO:0000313" key="2">
    <source>
        <dbReference type="EMBL" id="MBB5833881.1"/>
    </source>
</evidence>
<proteinExistence type="predicted"/>
<protein>
    <recommendedName>
        <fullName evidence="1">PucR C-terminal helix-turn-helix domain-containing protein</fullName>
    </recommendedName>
</protein>
<dbReference type="Pfam" id="PF13556">
    <property type="entry name" value="HTH_30"/>
    <property type="match status" value="1"/>
</dbReference>
<name>A0A7W9MRP8_9ACTN</name>
<dbReference type="InterPro" id="IPR025736">
    <property type="entry name" value="PucR_C-HTH_dom"/>
</dbReference>
<keyword evidence="3" id="KW-1185">Reference proteome</keyword>
<evidence type="ECO:0000259" key="1">
    <source>
        <dbReference type="Pfam" id="PF13556"/>
    </source>
</evidence>
<organism evidence="2 3">
    <name type="scientific">Kribbella italica</name>
    <dbReference type="NCBI Taxonomy" id="1540520"/>
    <lineage>
        <taxon>Bacteria</taxon>
        <taxon>Bacillati</taxon>
        <taxon>Actinomycetota</taxon>
        <taxon>Actinomycetes</taxon>
        <taxon>Propionibacteriales</taxon>
        <taxon>Kribbellaceae</taxon>
        <taxon>Kribbella</taxon>
    </lineage>
</organism>
<evidence type="ECO:0000313" key="3">
    <source>
        <dbReference type="Proteomes" id="UP000549971"/>
    </source>
</evidence>
<dbReference type="PANTHER" id="PTHR33744">
    <property type="entry name" value="CARBOHYDRATE DIACID REGULATOR"/>
    <property type="match status" value="1"/>
</dbReference>
<dbReference type="SUPFAM" id="SSF55781">
    <property type="entry name" value="GAF domain-like"/>
    <property type="match status" value="1"/>
</dbReference>
<dbReference type="RefSeq" id="WP_184793716.1">
    <property type="nucleotide sequence ID" value="NZ_JACHMY010000001.1"/>
</dbReference>
<dbReference type="Gene3D" id="1.10.10.2840">
    <property type="entry name" value="PucR C-terminal helix-turn-helix domain"/>
    <property type="match status" value="1"/>
</dbReference>
<dbReference type="Proteomes" id="UP000549971">
    <property type="component" value="Unassembled WGS sequence"/>
</dbReference>
<sequence length="518" mass="55937">MITAPDLVVAVGPALFETVVAGQGDTEVRDVFLADPQEPATGGPGDLVLGLGLRNAEEAVELLERCAAGNASGVVLRTGLAQEPAVVATAERWLLTLIALQPTVTWAHVVWLLRGVIDRAAAPDSPAAGDAGVHQELFALADAAAAIVDAPVTIEDNQSRVLAYSSQQDLSDTDPTRVSTIVGRRVPAEVIAHFRARGIFRRLARSSEPFLVPDGPNGIRPRLVVPVRAGGEWLGSIWAVVDGPVSQEVTEELSNAASVLALHLLRLRAQADVARRSAIDRLRTVLRQFSPEAPVEVRLPSPPWRVVALNSPDGYDVPQQLDLWESLGRRQGWSEPLLADLDGTVFAVVSDGEAVPGSWRWLRKLVGDQAKDNPGTAAAAGGRARYPADLPSSRAEAVELLNLVRRGVARGPALRVEQAWHVLTVHRAVTSLDTTKMDGPLATLLRHDIENDTAFVDTLEAWLNHPGQPQQAAKDLHLHTNTLRHRMKRIGEIARLDLADPRERLALQLQIASVRTEH</sequence>
<dbReference type="AlphaFoldDB" id="A0A7W9MRP8"/>
<dbReference type="InterPro" id="IPR042070">
    <property type="entry name" value="PucR_C-HTH_sf"/>
</dbReference>
<gene>
    <name evidence="2" type="ORF">HDA39_000615</name>
</gene>
<accession>A0A7W9MRP8</accession>
<comment type="caution">
    <text evidence="2">The sequence shown here is derived from an EMBL/GenBank/DDBJ whole genome shotgun (WGS) entry which is preliminary data.</text>
</comment>
<dbReference type="EMBL" id="JACHMY010000001">
    <property type="protein sequence ID" value="MBB5833881.1"/>
    <property type="molecule type" value="Genomic_DNA"/>
</dbReference>
<dbReference type="InterPro" id="IPR051448">
    <property type="entry name" value="CdaR-like_regulators"/>
</dbReference>